<evidence type="ECO:0000313" key="1">
    <source>
        <dbReference type="EMBL" id="MBO1321461.1"/>
    </source>
</evidence>
<keyword evidence="2" id="KW-1185">Reference proteome</keyword>
<accession>A0A8J7QIN5</accession>
<dbReference type="RefSeq" id="WP_207861435.1">
    <property type="nucleotide sequence ID" value="NZ_JAFREP010000024.1"/>
</dbReference>
<proteinExistence type="predicted"/>
<organism evidence="1 2">
    <name type="scientific">Acanthopleuribacter pedis</name>
    <dbReference type="NCBI Taxonomy" id="442870"/>
    <lineage>
        <taxon>Bacteria</taxon>
        <taxon>Pseudomonadati</taxon>
        <taxon>Acidobacteriota</taxon>
        <taxon>Holophagae</taxon>
        <taxon>Acanthopleuribacterales</taxon>
        <taxon>Acanthopleuribacteraceae</taxon>
        <taxon>Acanthopleuribacter</taxon>
    </lineage>
</organism>
<protein>
    <submittedName>
        <fullName evidence="1">Uncharacterized protein</fullName>
    </submittedName>
</protein>
<sequence>MVKTTIEMGRQANSPVLSKPGLALVLPNNPYRMRGGGKPMVYACLREPKQNTGPDQRRLLDGLFVHTVEVHTQTPLSFHLFAKKRVFDDDITDFGDDWCAWFHFDLAALLLVAAPQYGFMLHASSRQFVSNALYVRFER</sequence>
<dbReference type="AlphaFoldDB" id="A0A8J7QIN5"/>
<comment type="caution">
    <text evidence="1">The sequence shown here is derived from an EMBL/GenBank/DDBJ whole genome shotgun (WGS) entry which is preliminary data.</text>
</comment>
<reference evidence="1" key="1">
    <citation type="submission" date="2021-03" db="EMBL/GenBank/DDBJ databases">
        <authorList>
            <person name="Wang G."/>
        </authorList>
    </citation>
    <scope>NUCLEOTIDE SEQUENCE</scope>
    <source>
        <strain evidence="1">KCTC 12899</strain>
    </source>
</reference>
<gene>
    <name evidence="1" type="ORF">J3U88_23465</name>
</gene>
<evidence type="ECO:0000313" key="2">
    <source>
        <dbReference type="Proteomes" id="UP000664417"/>
    </source>
</evidence>
<dbReference type="Proteomes" id="UP000664417">
    <property type="component" value="Unassembled WGS sequence"/>
</dbReference>
<dbReference type="EMBL" id="JAFREP010000024">
    <property type="protein sequence ID" value="MBO1321461.1"/>
    <property type="molecule type" value="Genomic_DNA"/>
</dbReference>
<name>A0A8J7QIN5_9BACT</name>